<dbReference type="OrthoDB" id="5599269at2759"/>
<dbReference type="FunCoup" id="A0A286URM1">
    <property type="interactions" value="22"/>
</dbReference>
<dbReference type="GO" id="GO:0005886">
    <property type="term" value="C:plasma membrane"/>
    <property type="evidence" value="ECO:0007669"/>
    <property type="project" value="TreeGrafter"/>
</dbReference>
<dbReference type="InParanoid" id="A0A286URM1"/>
<feature type="compositionally biased region" description="Polar residues" evidence="2">
    <location>
        <begin position="332"/>
        <end position="351"/>
    </location>
</feature>
<feature type="compositionally biased region" description="Low complexity" evidence="2">
    <location>
        <begin position="395"/>
        <end position="419"/>
    </location>
</feature>
<feature type="region of interest" description="Disordered" evidence="2">
    <location>
        <begin position="366"/>
        <end position="510"/>
    </location>
</feature>
<feature type="region of interest" description="Disordered" evidence="2">
    <location>
        <begin position="26"/>
        <end position="52"/>
    </location>
</feature>
<feature type="coiled-coil region" evidence="1">
    <location>
        <begin position="171"/>
        <end position="212"/>
    </location>
</feature>
<dbReference type="GO" id="GO:0036286">
    <property type="term" value="C:eisosome filament"/>
    <property type="evidence" value="ECO:0007669"/>
    <property type="project" value="TreeGrafter"/>
</dbReference>
<dbReference type="AlphaFoldDB" id="A0A286URM1"/>
<reference evidence="3 4" key="1">
    <citation type="journal article" date="2017" name="Mol. Ecol.">
        <title>Comparative and population genomic landscape of Phellinus noxius: A hypervariable fungus causing root rot in trees.</title>
        <authorList>
            <person name="Chung C.L."/>
            <person name="Lee T.J."/>
            <person name="Akiba M."/>
            <person name="Lee H.H."/>
            <person name="Kuo T.H."/>
            <person name="Liu D."/>
            <person name="Ke H.M."/>
            <person name="Yokoi T."/>
            <person name="Roa M.B."/>
            <person name="Lu M.J."/>
            <person name="Chang Y.Y."/>
            <person name="Ann P.J."/>
            <person name="Tsai J.N."/>
            <person name="Chen C.Y."/>
            <person name="Tzean S.S."/>
            <person name="Ota Y."/>
            <person name="Hattori T."/>
            <person name="Sahashi N."/>
            <person name="Liou R.F."/>
            <person name="Kikuchi T."/>
            <person name="Tsai I.J."/>
        </authorList>
    </citation>
    <scope>NUCLEOTIDE SEQUENCE [LARGE SCALE GENOMIC DNA]</scope>
    <source>
        <strain evidence="3 4">FFPRI411160</strain>
    </source>
</reference>
<feature type="compositionally biased region" description="Basic and acidic residues" evidence="2">
    <location>
        <begin position="433"/>
        <end position="450"/>
    </location>
</feature>
<evidence type="ECO:0000313" key="3">
    <source>
        <dbReference type="EMBL" id="PAV22174.1"/>
    </source>
</evidence>
<dbReference type="Pfam" id="PF13805">
    <property type="entry name" value="Pil1"/>
    <property type="match status" value="1"/>
</dbReference>
<sequence>MSFLSSLANKAQSAFEQSPLSAQVAQLQNKLQSHGASGEQSSNQPAQAGAKSQVLGSLTHQFRSLQMQYSTVIPSQRIVTAQKGVVLDYENISKDAKATSKELYMWGQTEGDDLKDVSDRLAYLNFVHGALSATLATGLDAARAHMKALRDAERAIEPRRNIRSGLHTQIARLEHEQQRNSEKKIKELREQLSKAEAEDASAEKEIEILKRKALADSERAKWAALREYGEKLVLLAEASTPIISALPSIPPSASQPYTGTNITAATRASLQQSLDNYKPGTLSHSFQPSIADLNRSDSRSFGHKVINSESGPSPPLNPAVLNNTPTPIPVKASSNATASVPDQPTSASTNVATSPSLIAISAPQETKSAPLHVPEPTVAETGVPLSAGAGGPGPASGSLKDLKSSPVKSEPPVVEESVPTYSSGPSSVPIKLESAEEEKSRLQREERDRLLQSGGPPPTQKYETAEEEKKRLEKEEKERLLNEDASKLDGPSGKDNTDGDGATPPPYQDF</sequence>
<keyword evidence="1" id="KW-0175">Coiled coil</keyword>
<dbReference type="EMBL" id="NBII01000002">
    <property type="protein sequence ID" value="PAV22174.1"/>
    <property type="molecule type" value="Genomic_DNA"/>
</dbReference>
<dbReference type="PANTHER" id="PTHR31962">
    <property type="entry name" value="SPHINGOLIPID LONG CHAIN BASE-RESPONSIVE PROTEIN PIL1"/>
    <property type="match status" value="1"/>
</dbReference>
<keyword evidence="4" id="KW-1185">Reference proteome</keyword>
<accession>A0A286URM1</accession>
<dbReference type="GO" id="GO:0008289">
    <property type="term" value="F:lipid binding"/>
    <property type="evidence" value="ECO:0007669"/>
    <property type="project" value="TreeGrafter"/>
</dbReference>
<dbReference type="GO" id="GO:0070941">
    <property type="term" value="P:eisosome assembly"/>
    <property type="evidence" value="ECO:0007669"/>
    <property type="project" value="TreeGrafter"/>
</dbReference>
<dbReference type="STRING" id="2282107.A0A286URM1"/>
<dbReference type="Gene3D" id="1.20.1270.60">
    <property type="entry name" value="Arfaptin homology (AH) domain/BAR domain"/>
    <property type="match status" value="1"/>
</dbReference>
<gene>
    <name evidence="3" type="ORF">PNOK_0213100</name>
</gene>
<dbReference type="InterPro" id="IPR027267">
    <property type="entry name" value="AH/BAR_dom_sf"/>
</dbReference>
<dbReference type="GO" id="GO:0006897">
    <property type="term" value="P:endocytosis"/>
    <property type="evidence" value="ECO:0007669"/>
    <property type="project" value="TreeGrafter"/>
</dbReference>
<dbReference type="InterPro" id="IPR028245">
    <property type="entry name" value="PIL1/LSP1"/>
</dbReference>
<feature type="compositionally biased region" description="Basic and acidic residues" evidence="2">
    <location>
        <begin position="463"/>
        <end position="487"/>
    </location>
</feature>
<protein>
    <submittedName>
        <fullName evidence="3">Sphingolipid long chain base-responsive pil1</fullName>
    </submittedName>
</protein>
<evidence type="ECO:0000313" key="4">
    <source>
        <dbReference type="Proteomes" id="UP000217199"/>
    </source>
</evidence>
<organism evidence="3 4">
    <name type="scientific">Pyrrhoderma noxium</name>
    <dbReference type="NCBI Taxonomy" id="2282107"/>
    <lineage>
        <taxon>Eukaryota</taxon>
        <taxon>Fungi</taxon>
        <taxon>Dikarya</taxon>
        <taxon>Basidiomycota</taxon>
        <taxon>Agaricomycotina</taxon>
        <taxon>Agaricomycetes</taxon>
        <taxon>Hymenochaetales</taxon>
        <taxon>Hymenochaetaceae</taxon>
        <taxon>Pyrrhoderma</taxon>
    </lineage>
</organism>
<dbReference type="Proteomes" id="UP000217199">
    <property type="component" value="Unassembled WGS sequence"/>
</dbReference>
<feature type="compositionally biased region" description="Polar residues" evidence="2">
    <location>
        <begin position="26"/>
        <end position="46"/>
    </location>
</feature>
<proteinExistence type="predicted"/>
<feature type="region of interest" description="Disordered" evidence="2">
    <location>
        <begin position="301"/>
        <end position="351"/>
    </location>
</feature>
<evidence type="ECO:0000256" key="2">
    <source>
        <dbReference type="SAM" id="MobiDB-lite"/>
    </source>
</evidence>
<comment type="caution">
    <text evidence="3">The sequence shown here is derived from an EMBL/GenBank/DDBJ whole genome shotgun (WGS) entry which is preliminary data.</text>
</comment>
<name>A0A286URM1_9AGAM</name>
<dbReference type="PANTHER" id="PTHR31962:SF1">
    <property type="entry name" value="SPHINGOLIPID LONG CHAIN BASE-RESPONSIVE PROTEIN PIL1"/>
    <property type="match status" value="1"/>
</dbReference>
<evidence type="ECO:0000256" key="1">
    <source>
        <dbReference type="SAM" id="Coils"/>
    </source>
</evidence>